<protein>
    <submittedName>
        <fullName evidence="1">Uncharacterized protein</fullName>
    </submittedName>
</protein>
<accession>A0A0W0FV82</accession>
<dbReference type="Gene3D" id="3.80.10.10">
    <property type="entry name" value="Ribonuclease Inhibitor"/>
    <property type="match status" value="1"/>
</dbReference>
<dbReference type="Proteomes" id="UP000054988">
    <property type="component" value="Unassembled WGS sequence"/>
</dbReference>
<dbReference type="AlphaFoldDB" id="A0A0W0FV82"/>
<comment type="caution">
    <text evidence="1">The sequence shown here is derived from an EMBL/GenBank/DDBJ whole genome shotgun (WGS) entry which is preliminary data.</text>
</comment>
<proteinExistence type="predicted"/>
<reference evidence="1 2" key="1">
    <citation type="submission" date="2015-12" db="EMBL/GenBank/DDBJ databases">
        <title>Draft genome sequence of Moniliophthora roreri, the causal agent of frosty pod rot of cacao.</title>
        <authorList>
            <person name="Aime M.C."/>
            <person name="Diaz-Valderrama J.R."/>
            <person name="Kijpornyongpan T."/>
            <person name="Phillips-Mora W."/>
        </authorList>
    </citation>
    <scope>NUCLEOTIDE SEQUENCE [LARGE SCALE GENOMIC DNA]</scope>
    <source>
        <strain evidence="1 2">MCA 2952</strain>
    </source>
</reference>
<organism evidence="1 2">
    <name type="scientific">Moniliophthora roreri</name>
    <name type="common">Frosty pod rot fungus</name>
    <name type="synonym">Monilia roreri</name>
    <dbReference type="NCBI Taxonomy" id="221103"/>
    <lineage>
        <taxon>Eukaryota</taxon>
        <taxon>Fungi</taxon>
        <taxon>Dikarya</taxon>
        <taxon>Basidiomycota</taxon>
        <taxon>Agaricomycotina</taxon>
        <taxon>Agaricomycetes</taxon>
        <taxon>Agaricomycetidae</taxon>
        <taxon>Agaricales</taxon>
        <taxon>Marasmiineae</taxon>
        <taxon>Marasmiaceae</taxon>
        <taxon>Moniliophthora</taxon>
    </lineage>
</organism>
<dbReference type="EMBL" id="LATX01001604">
    <property type="protein sequence ID" value="KTB40166.1"/>
    <property type="molecule type" value="Genomic_DNA"/>
</dbReference>
<sequence length="492" mass="56323">MSSSSFGTDVPSQLPSLPLPLDVTPELLQTNGVADLIQPDDELLDPILHLPEEVILHIFQFCNTHTTSDIDFFSRGICYDTLQTKMSPWYLGQVCRCWRTIVLSCSSLWSYVGVDLERCERYDDDRGLLALLTHQLERSGAHSLTVALLATTGICGYTPSQKRFLDVLCTHSDRWETLRIHFPDGILRNLQELSPRIRGRLPALRRLSIVLDFETRRNPPEDKVIDAFEITPQLCDLHIPYCTGRLANIIRLPWHQIIRYRSYNHFSLVDDDCQFLARMPNLRVVCEFRPFNRSAAFPRLHLPSVRALGVFIGPKSTLESVNSFFNQLSAVDIHEFRYGERSAWDTIPECVPAFLQRSAPNLHTLRLGPWLKCSDDAKIQLLKGLSTLQSLWLFSPTKELLHVLASHDPVTKAVQLLPRLREIGLFNITPEKENLEGSISELMENRRSTDTPLEKIWLSRNHPFNFSQLDAWYVKGFVVDTSVDSFDAWSII</sequence>
<dbReference type="InterPro" id="IPR032675">
    <property type="entry name" value="LRR_dom_sf"/>
</dbReference>
<evidence type="ECO:0000313" key="2">
    <source>
        <dbReference type="Proteomes" id="UP000054988"/>
    </source>
</evidence>
<gene>
    <name evidence="1" type="ORF">WG66_7287</name>
</gene>
<evidence type="ECO:0000313" key="1">
    <source>
        <dbReference type="EMBL" id="KTB40166.1"/>
    </source>
</evidence>
<name>A0A0W0FV82_MONRR</name>